<dbReference type="AlphaFoldDB" id="A0AAW1M1J9"/>
<dbReference type="EMBL" id="JASPKY010000074">
    <property type="protein sequence ID" value="KAK9739510.1"/>
    <property type="molecule type" value="Genomic_DNA"/>
</dbReference>
<keyword evidence="1" id="KW-0472">Membrane</keyword>
<feature type="transmembrane region" description="Helical" evidence="1">
    <location>
        <begin position="89"/>
        <end position="111"/>
    </location>
</feature>
<evidence type="ECO:0000313" key="3">
    <source>
        <dbReference type="Proteomes" id="UP001458880"/>
    </source>
</evidence>
<gene>
    <name evidence="2" type="ORF">QE152_g8971</name>
</gene>
<dbReference type="InterPro" id="IPR029044">
    <property type="entry name" value="Nucleotide-diphossugar_trans"/>
</dbReference>
<accession>A0AAW1M1J9</accession>
<dbReference type="Gene3D" id="3.90.550.10">
    <property type="entry name" value="Spore Coat Polysaccharide Biosynthesis Protein SpsA, Chain A"/>
    <property type="match status" value="1"/>
</dbReference>
<sequence>MEGRVSYTEDAAEVKKLVDEGWQKNAFNQYVSDMISVHRTLPDPRDECKQTPSKEEQSRNWITDRVSELIGEDQLVGIQRCRLSISGTLYLMWVSISCCLPDVGLHFLLFIRLDFTSSAAERLVDPLFSLTLVGTSRLTLRNTHRVLVTFIPGGPLVRV</sequence>
<keyword evidence="3" id="KW-1185">Reference proteome</keyword>
<keyword evidence="1" id="KW-0812">Transmembrane</keyword>
<evidence type="ECO:0000256" key="1">
    <source>
        <dbReference type="SAM" id="Phobius"/>
    </source>
</evidence>
<dbReference type="Proteomes" id="UP001458880">
    <property type="component" value="Unassembled WGS sequence"/>
</dbReference>
<protein>
    <submittedName>
        <fullName evidence="2">Uncharacterized protein</fullName>
    </submittedName>
</protein>
<proteinExistence type="predicted"/>
<organism evidence="2 3">
    <name type="scientific">Popillia japonica</name>
    <name type="common">Japanese beetle</name>
    <dbReference type="NCBI Taxonomy" id="7064"/>
    <lineage>
        <taxon>Eukaryota</taxon>
        <taxon>Metazoa</taxon>
        <taxon>Ecdysozoa</taxon>
        <taxon>Arthropoda</taxon>
        <taxon>Hexapoda</taxon>
        <taxon>Insecta</taxon>
        <taxon>Pterygota</taxon>
        <taxon>Neoptera</taxon>
        <taxon>Endopterygota</taxon>
        <taxon>Coleoptera</taxon>
        <taxon>Polyphaga</taxon>
        <taxon>Scarabaeiformia</taxon>
        <taxon>Scarabaeidae</taxon>
        <taxon>Rutelinae</taxon>
        <taxon>Popillia</taxon>
    </lineage>
</organism>
<evidence type="ECO:0000313" key="2">
    <source>
        <dbReference type="EMBL" id="KAK9739510.1"/>
    </source>
</evidence>
<comment type="caution">
    <text evidence="2">The sequence shown here is derived from an EMBL/GenBank/DDBJ whole genome shotgun (WGS) entry which is preliminary data.</text>
</comment>
<reference evidence="2 3" key="1">
    <citation type="journal article" date="2024" name="BMC Genomics">
        <title>De novo assembly and annotation of Popillia japonica's genome with initial clues to its potential as an invasive pest.</title>
        <authorList>
            <person name="Cucini C."/>
            <person name="Boschi S."/>
            <person name="Funari R."/>
            <person name="Cardaioli E."/>
            <person name="Iannotti N."/>
            <person name="Marturano G."/>
            <person name="Paoli F."/>
            <person name="Bruttini M."/>
            <person name="Carapelli A."/>
            <person name="Frati F."/>
            <person name="Nardi F."/>
        </authorList>
    </citation>
    <scope>NUCLEOTIDE SEQUENCE [LARGE SCALE GENOMIC DNA]</scope>
    <source>
        <strain evidence="2">DMR45628</strain>
    </source>
</reference>
<keyword evidence="1" id="KW-1133">Transmembrane helix</keyword>
<name>A0AAW1M1J9_POPJA</name>